<keyword evidence="2" id="KW-0274">FAD</keyword>
<dbReference type="InterPro" id="IPR036188">
    <property type="entry name" value="FAD/NAD-bd_sf"/>
</dbReference>
<evidence type="ECO:0000256" key="2">
    <source>
        <dbReference type="ARBA" id="ARBA00022827"/>
    </source>
</evidence>
<sequence length="125" mass="13677">MPSVPKITIIGAGPIGLTISRIPSHHANTSTVFDSDPSLTYRSQGGTRATDKDGTLKMDYRGVDTGCPEIDRARLQRVLLESVPNNYDSLGTQGVHLTSRFTKTWTKRLDKPGLRPASSVFTLTY</sequence>
<gene>
    <name evidence="5" type="ORF">GTA08_BOTSDO06424</name>
</gene>
<proteinExistence type="predicted"/>
<dbReference type="Proteomes" id="UP000572817">
    <property type="component" value="Unassembled WGS sequence"/>
</dbReference>
<accession>A0A8H4IPP3</accession>
<organism evidence="5 6">
    <name type="scientific">Botryosphaeria dothidea</name>
    <dbReference type="NCBI Taxonomy" id="55169"/>
    <lineage>
        <taxon>Eukaryota</taxon>
        <taxon>Fungi</taxon>
        <taxon>Dikarya</taxon>
        <taxon>Ascomycota</taxon>
        <taxon>Pezizomycotina</taxon>
        <taxon>Dothideomycetes</taxon>
        <taxon>Dothideomycetes incertae sedis</taxon>
        <taxon>Botryosphaeriales</taxon>
        <taxon>Botryosphaeriaceae</taxon>
        <taxon>Botryosphaeria</taxon>
    </lineage>
</organism>
<dbReference type="AlphaFoldDB" id="A0A8H4IPP3"/>
<evidence type="ECO:0000256" key="4">
    <source>
        <dbReference type="ARBA" id="ARBA00023033"/>
    </source>
</evidence>
<dbReference type="PANTHER" id="PTHR46972:SF1">
    <property type="entry name" value="FAD DEPENDENT OXIDOREDUCTASE DOMAIN-CONTAINING PROTEIN"/>
    <property type="match status" value="1"/>
</dbReference>
<reference evidence="5" key="1">
    <citation type="submission" date="2020-04" db="EMBL/GenBank/DDBJ databases">
        <title>Genome Assembly and Annotation of Botryosphaeria dothidea sdau 11-99, a Latent Pathogen of Apple Fruit Ring Rot in China.</title>
        <authorList>
            <person name="Yu C."/>
            <person name="Diao Y."/>
            <person name="Lu Q."/>
            <person name="Zhao J."/>
            <person name="Cui S."/>
            <person name="Peng C."/>
            <person name="He B."/>
            <person name="Liu H."/>
        </authorList>
    </citation>
    <scope>NUCLEOTIDE SEQUENCE [LARGE SCALE GENOMIC DNA]</scope>
    <source>
        <strain evidence="5">Sdau11-99</strain>
    </source>
</reference>
<keyword evidence="6" id="KW-1185">Reference proteome</keyword>
<keyword evidence="4" id="KW-0503">Monooxygenase</keyword>
<dbReference type="EMBL" id="WWBZ02000040">
    <property type="protein sequence ID" value="KAF4305012.1"/>
    <property type="molecule type" value="Genomic_DNA"/>
</dbReference>
<dbReference type="PANTHER" id="PTHR46972">
    <property type="entry name" value="MONOOXYGENASE ASQM-RELATED"/>
    <property type="match status" value="1"/>
</dbReference>
<dbReference type="GO" id="GO:0004497">
    <property type="term" value="F:monooxygenase activity"/>
    <property type="evidence" value="ECO:0007669"/>
    <property type="project" value="UniProtKB-KW"/>
</dbReference>
<dbReference type="Gene3D" id="3.50.50.60">
    <property type="entry name" value="FAD/NAD(P)-binding domain"/>
    <property type="match status" value="1"/>
</dbReference>
<keyword evidence="1" id="KW-0285">Flavoprotein</keyword>
<protein>
    <submittedName>
        <fullName evidence="5">Uncharacterized protein</fullName>
    </submittedName>
</protein>
<comment type="caution">
    <text evidence="5">The sequence shown here is derived from an EMBL/GenBank/DDBJ whole genome shotgun (WGS) entry which is preliminary data.</text>
</comment>
<keyword evidence="3" id="KW-0560">Oxidoreductase</keyword>
<evidence type="ECO:0000313" key="5">
    <source>
        <dbReference type="EMBL" id="KAF4305012.1"/>
    </source>
</evidence>
<evidence type="ECO:0000313" key="6">
    <source>
        <dbReference type="Proteomes" id="UP000572817"/>
    </source>
</evidence>
<dbReference type="OrthoDB" id="655030at2759"/>
<name>A0A8H4IPP3_9PEZI</name>
<evidence type="ECO:0000256" key="1">
    <source>
        <dbReference type="ARBA" id="ARBA00022630"/>
    </source>
</evidence>
<evidence type="ECO:0000256" key="3">
    <source>
        <dbReference type="ARBA" id="ARBA00023002"/>
    </source>
</evidence>